<dbReference type="GO" id="GO:0005524">
    <property type="term" value="F:ATP binding"/>
    <property type="evidence" value="ECO:0007669"/>
    <property type="project" value="UniProtKB-KW"/>
</dbReference>
<dbReference type="GO" id="GO:0009898">
    <property type="term" value="C:cytoplasmic side of plasma membrane"/>
    <property type="evidence" value="ECO:0007669"/>
    <property type="project" value="TreeGrafter"/>
</dbReference>
<dbReference type="Gene3D" id="3.40.50.300">
    <property type="entry name" value="P-loop containing nucleotide triphosphate hydrolases"/>
    <property type="match status" value="1"/>
</dbReference>
<organism evidence="3 4">
    <name type="scientific">Kutzneria kofuensis</name>
    <dbReference type="NCBI Taxonomy" id="103725"/>
    <lineage>
        <taxon>Bacteria</taxon>
        <taxon>Bacillati</taxon>
        <taxon>Actinomycetota</taxon>
        <taxon>Actinomycetes</taxon>
        <taxon>Pseudonocardiales</taxon>
        <taxon>Pseudonocardiaceae</taxon>
        <taxon>Kutzneria</taxon>
    </lineage>
</organism>
<dbReference type="PANTHER" id="PTHR43384">
    <property type="entry name" value="SEPTUM SITE-DETERMINING PROTEIN MIND HOMOLOG, CHLOROPLASTIC-RELATED"/>
    <property type="match status" value="1"/>
</dbReference>
<dbReference type="InterPro" id="IPR027417">
    <property type="entry name" value="P-loop_NTPase"/>
</dbReference>
<keyword evidence="2" id="KW-0067">ATP-binding</keyword>
<dbReference type="GO" id="GO:0005829">
    <property type="term" value="C:cytosol"/>
    <property type="evidence" value="ECO:0007669"/>
    <property type="project" value="TreeGrafter"/>
</dbReference>
<dbReference type="GO" id="GO:0016887">
    <property type="term" value="F:ATP hydrolysis activity"/>
    <property type="evidence" value="ECO:0007669"/>
    <property type="project" value="TreeGrafter"/>
</dbReference>
<comment type="caution">
    <text evidence="3">The sequence shown here is derived from an EMBL/GenBank/DDBJ whole genome shotgun (WGS) entry which is preliminary data.</text>
</comment>
<evidence type="ECO:0000313" key="3">
    <source>
        <dbReference type="EMBL" id="MBB5896986.1"/>
    </source>
</evidence>
<dbReference type="Proteomes" id="UP000585638">
    <property type="component" value="Unassembled WGS sequence"/>
</dbReference>
<protein>
    <submittedName>
        <fullName evidence="3">Septum formation inhibitor-activating ATPase MinD</fullName>
    </submittedName>
</protein>
<reference evidence="3 4" key="1">
    <citation type="submission" date="2020-08" db="EMBL/GenBank/DDBJ databases">
        <title>Sequencing the genomes of 1000 actinobacteria strains.</title>
        <authorList>
            <person name="Klenk H.-P."/>
        </authorList>
    </citation>
    <scope>NUCLEOTIDE SEQUENCE [LARGE SCALE GENOMIC DNA]</scope>
    <source>
        <strain evidence="3 4">DSM 43851</strain>
    </source>
</reference>
<dbReference type="GO" id="GO:0051782">
    <property type="term" value="P:negative regulation of cell division"/>
    <property type="evidence" value="ECO:0007669"/>
    <property type="project" value="TreeGrafter"/>
</dbReference>
<name>A0A7W9KQQ7_9PSEU</name>
<dbReference type="AlphaFoldDB" id="A0A7W9KQQ7"/>
<keyword evidence="4" id="KW-1185">Reference proteome</keyword>
<dbReference type="InterPro" id="IPR050625">
    <property type="entry name" value="ParA/MinD_ATPase"/>
</dbReference>
<proteinExistence type="predicted"/>
<dbReference type="EMBL" id="JACHIR010000002">
    <property type="protein sequence ID" value="MBB5896986.1"/>
    <property type="molecule type" value="Genomic_DNA"/>
</dbReference>
<dbReference type="PANTHER" id="PTHR43384:SF6">
    <property type="entry name" value="SEPTUM SITE-DETERMINING PROTEIN MIND HOMOLOG, CHLOROPLASTIC"/>
    <property type="match status" value="1"/>
</dbReference>
<dbReference type="SUPFAM" id="SSF52540">
    <property type="entry name" value="P-loop containing nucleoside triphosphate hydrolases"/>
    <property type="match status" value="1"/>
</dbReference>
<keyword evidence="1" id="KW-0547">Nucleotide-binding</keyword>
<evidence type="ECO:0000256" key="1">
    <source>
        <dbReference type="ARBA" id="ARBA00022741"/>
    </source>
</evidence>
<dbReference type="RefSeq" id="WP_184869459.1">
    <property type="nucleotide sequence ID" value="NZ_BAAAWY010000011.1"/>
</dbReference>
<accession>A0A7W9KQQ7</accession>
<evidence type="ECO:0000313" key="4">
    <source>
        <dbReference type="Proteomes" id="UP000585638"/>
    </source>
</evidence>
<gene>
    <name evidence="3" type="ORF">BJ998_008245</name>
</gene>
<evidence type="ECO:0000256" key="2">
    <source>
        <dbReference type="ARBA" id="ARBA00022840"/>
    </source>
</evidence>
<sequence length="251" mass="26370">MDASVVLVHSWAGGRGCTQLTANLGWLLAQRGLRVGMVDLAFGSAALHLPYSLECGAGVVGLATVLLGDRELAEAVVDLTSRLPGRGHGDLLTLLPGYLVRDKEVEFALAQELDLGLVTDVIDRMIGQYALDVVVLDTQSGLNAMAMVGLLMADVHVELSAVGCRSEAECDSVFSFLRVEFEGAPEFVPVVSHLDSPGGVVLPPGDRSLSLPHSPALAERGPGGLVASSHPRDPLTRAYLQLADVVTDLVT</sequence>